<gene>
    <name evidence="7" type="ORF">HLPCO_001859</name>
</gene>
<reference evidence="7 8" key="2">
    <citation type="journal article" date="2013" name="PLoS ONE">
        <title>INDIGO - INtegrated Data Warehouse of MIcrobial GenOmes with Examples from the Red Sea Extremophiles.</title>
        <authorList>
            <person name="Alam I."/>
            <person name="Antunes A."/>
            <person name="Kamau A.A."/>
            <person name="Ba Alawi W."/>
            <person name="Kalkatawi M."/>
            <person name="Stingl U."/>
            <person name="Bajic V.B."/>
        </authorList>
    </citation>
    <scope>NUCLEOTIDE SEQUENCE [LARGE SCALE GENOMIC DNA]</scope>
    <source>
        <strain evidence="7 8">SSD-17B</strain>
    </source>
</reference>
<dbReference type="InterPro" id="IPR002794">
    <property type="entry name" value="DUF92_TMEM19"/>
</dbReference>
<dbReference type="RefSeq" id="WP_008827159.1">
    <property type="nucleotide sequence ID" value="NZ_AFNU02000006.1"/>
</dbReference>
<comment type="subcellular location">
    <subcellularLocation>
        <location evidence="1">Membrane</location>
        <topology evidence="1">Multi-pass membrane protein</topology>
    </subcellularLocation>
</comment>
<protein>
    <submittedName>
        <fullName evidence="7">Integral membrane DUF92 protein</fullName>
    </submittedName>
</protein>
<feature type="transmembrane region" description="Helical" evidence="6">
    <location>
        <begin position="160"/>
        <end position="181"/>
    </location>
</feature>
<keyword evidence="4 6" id="KW-1133">Transmembrane helix</keyword>
<dbReference type="Pfam" id="PF01940">
    <property type="entry name" value="DUF92"/>
    <property type="match status" value="1"/>
</dbReference>
<dbReference type="Proteomes" id="UP000005707">
    <property type="component" value="Unassembled WGS sequence"/>
</dbReference>
<evidence type="ECO:0000313" key="8">
    <source>
        <dbReference type="Proteomes" id="UP000005707"/>
    </source>
</evidence>
<dbReference type="GO" id="GO:0016020">
    <property type="term" value="C:membrane"/>
    <property type="evidence" value="ECO:0007669"/>
    <property type="project" value="UniProtKB-SubCell"/>
</dbReference>
<dbReference type="AlphaFoldDB" id="U2FGE4"/>
<keyword evidence="5 6" id="KW-0472">Membrane</keyword>
<sequence>MINLLYGLILSFMLAYGAYKKDSLSISGFYAAIIVSTLLFFFGSFILWITLMAFFVSSSLLTKYKESQKKVHMAVNVNGGRRDYLQVLANGFLPVLFAIIYYFTNYIHFGVASAVTIATSNSDTWASELGVLSQGKTWSILNLQPIQRGLSGGISLLGTLASFSGATFIALIYSLMLYLFGITSLQSAIPIFVIITLGGVIGCFIDSYLGATIQARYKCPICLKITEHKHHHNHKTELKSGIRLVTNDVVNFTSACTASIIILLFLI</sequence>
<evidence type="ECO:0000313" key="7">
    <source>
        <dbReference type="EMBL" id="ERJ11945.1"/>
    </source>
</evidence>
<feature type="transmembrane region" description="Helical" evidence="6">
    <location>
        <begin position="249"/>
        <end position="266"/>
    </location>
</feature>
<evidence type="ECO:0000256" key="5">
    <source>
        <dbReference type="ARBA" id="ARBA00023136"/>
    </source>
</evidence>
<dbReference type="eggNOG" id="COG1836">
    <property type="taxonomic scope" value="Bacteria"/>
</dbReference>
<evidence type="ECO:0000256" key="6">
    <source>
        <dbReference type="SAM" id="Phobius"/>
    </source>
</evidence>
<keyword evidence="3 6" id="KW-0812">Transmembrane</keyword>
<reference evidence="7 8" key="1">
    <citation type="journal article" date="2011" name="J. Bacteriol.">
        <title>Genome sequence of Haloplasma contractile, an unusual contractile bacterium from a deep-sea anoxic brine lake.</title>
        <authorList>
            <person name="Antunes A."/>
            <person name="Alam I."/>
            <person name="El Dorry H."/>
            <person name="Siam R."/>
            <person name="Robertson A."/>
            <person name="Bajic V.B."/>
            <person name="Stingl U."/>
        </authorList>
    </citation>
    <scope>NUCLEOTIDE SEQUENCE [LARGE SCALE GENOMIC DNA]</scope>
    <source>
        <strain evidence="7 8">SSD-17B</strain>
    </source>
</reference>
<comment type="similarity">
    <text evidence="2">Belongs to the TMEM19 family.</text>
</comment>
<accession>U2FGE4</accession>
<evidence type="ECO:0000256" key="3">
    <source>
        <dbReference type="ARBA" id="ARBA00022692"/>
    </source>
</evidence>
<keyword evidence="8" id="KW-1185">Reference proteome</keyword>
<evidence type="ECO:0000256" key="4">
    <source>
        <dbReference type="ARBA" id="ARBA00022989"/>
    </source>
</evidence>
<dbReference type="STRING" id="1033810.HLPCO_001859"/>
<proteinExistence type="inferred from homology"/>
<dbReference type="PANTHER" id="PTHR13353">
    <property type="entry name" value="TRANSMEMBRANE PROTEIN 19"/>
    <property type="match status" value="1"/>
</dbReference>
<evidence type="ECO:0000256" key="1">
    <source>
        <dbReference type="ARBA" id="ARBA00004141"/>
    </source>
</evidence>
<feature type="transmembrane region" description="Helical" evidence="6">
    <location>
        <begin position="188"/>
        <end position="209"/>
    </location>
</feature>
<organism evidence="7 8">
    <name type="scientific">Haloplasma contractile SSD-17B</name>
    <dbReference type="NCBI Taxonomy" id="1033810"/>
    <lineage>
        <taxon>Bacteria</taxon>
        <taxon>Bacillati</taxon>
        <taxon>Mycoplasmatota</taxon>
        <taxon>Mollicutes</taxon>
        <taxon>Haloplasmatales</taxon>
        <taxon>Haloplasmataceae</taxon>
        <taxon>Haloplasma</taxon>
    </lineage>
</organism>
<name>U2FGE4_9MOLU</name>
<feature type="transmembrane region" description="Helical" evidence="6">
    <location>
        <begin position="30"/>
        <end position="62"/>
    </location>
</feature>
<evidence type="ECO:0000256" key="2">
    <source>
        <dbReference type="ARBA" id="ARBA00009012"/>
    </source>
</evidence>
<feature type="transmembrane region" description="Helical" evidence="6">
    <location>
        <begin position="83"/>
        <end position="103"/>
    </location>
</feature>
<dbReference type="OrthoDB" id="9808500at2"/>
<comment type="caution">
    <text evidence="7">The sequence shown here is derived from an EMBL/GenBank/DDBJ whole genome shotgun (WGS) entry which is preliminary data.</text>
</comment>
<dbReference type="InParanoid" id="U2FGE4"/>
<dbReference type="PANTHER" id="PTHR13353:SF5">
    <property type="entry name" value="TRANSMEMBRANE PROTEIN 19"/>
    <property type="match status" value="1"/>
</dbReference>
<dbReference type="EMBL" id="AFNU02000006">
    <property type="protein sequence ID" value="ERJ11945.1"/>
    <property type="molecule type" value="Genomic_DNA"/>
</dbReference>